<evidence type="ECO:0000256" key="11">
    <source>
        <dbReference type="ARBA" id="ARBA00023136"/>
    </source>
</evidence>
<protein>
    <submittedName>
        <fullName evidence="18">EOG090X02IW</fullName>
    </submittedName>
</protein>
<organism evidence="18">
    <name type="scientific">Daphnia atkinsoni</name>
    <dbReference type="NCBI Taxonomy" id="342845"/>
    <lineage>
        <taxon>Eukaryota</taxon>
        <taxon>Metazoa</taxon>
        <taxon>Ecdysozoa</taxon>
        <taxon>Arthropoda</taxon>
        <taxon>Crustacea</taxon>
        <taxon>Branchiopoda</taxon>
        <taxon>Diplostraca</taxon>
        <taxon>Cladocera</taxon>
        <taxon>Anomopoda</taxon>
        <taxon>Daphniidae</taxon>
        <taxon>Daphnia</taxon>
        <taxon>Daphnia atkinsoni group</taxon>
    </lineage>
</organism>
<keyword evidence="13 14" id="KW-0407">Ion channel</keyword>
<evidence type="ECO:0000256" key="5">
    <source>
        <dbReference type="ARBA" id="ARBA00022461"/>
    </source>
</evidence>
<dbReference type="Pfam" id="PF00858">
    <property type="entry name" value="ASC"/>
    <property type="match status" value="1"/>
</dbReference>
<feature type="coiled-coil region" evidence="15">
    <location>
        <begin position="277"/>
        <end position="311"/>
    </location>
</feature>
<evidence type="ECO:0000256" key="9">
    <source>
        <dbReference type="ARBA" id="ARBA00023054"/>
    </source>
</evidence>
<evidence type="ECO:0000256" key="12">
    <source>
        <dbReference type="ARBA" id="ARBA00023201"/>
    </source>
</evidence>
<dbReference type="AlphaFoldDB" id="A0A4Y7LV75"/>
<evidence type="ECO:0000256" key="3">
    <source>
        <dbReference type="ARBA" id="ARBA00009097"/>
    </source>
</evidence>
<keyword evidence="10 14" id="KW-0406">Ion transport</keyword>
<dbReference type="GO" id="GO:0016020">
    <property type="term" value="C:membrane"/>
    <property type="evidence" value="ECO:0007669"/>
    <property type="project" value="UniProtKB-SubCell"/>
</dbReference>
<dbReference type="Pfam" id="PF16046">
    <property type="entry name" value="FAM76"/>
    <property type="match status" value="1"/>
</dbReference>
<evidence type="ECO:0000256" key="13">
    <source>
        <dbReference type="ARBA" id="ARBA00023303"/>
    </source>
</evidence>
<name>A0A4Y7LV75_9CRUS</name>
<dbReference type="GO" id="GO:0016607">
    <property type="term" value="C:nuclear speck"/>
    <property type="evidence" value="ECO:0007669"/>
    <property type="project" value="TreeGrafter"/>
</dbReference>
<comment type="similarity">
    <text evidence="2 14">Belongs to the amiloride-sensitive sodium channel (TC 1.A.6) family.</text>
</comment>
<keyword evidence="4 14" id="KW-0813">Transport</keyword>
<keyword evidence="8" id="KW-0915">Sodium</keyword>
<keyword evidence="11 17" id="KW-0472">Membrane</keyword>
<evidence type="ECO:0000256" key="1">
    <source>
        <dbReference type="ARBA" id="ARBA00004141"/>
    </source>
</evidence>
<dbReference type="GO" id="GO:0005272">
    <property type="term" value="F:sodium channel activity"/>
    <property type="evidence" value="ECO:0007669"/>
    <property type="project" value="UniProtKB-KW"/>
</dbReference>
<feature type="compositionally biased region" description="Basic residues" evidence="16">
    <location>
        <begin position="166"/>
        <end position="180"/>
    </location>
</feature>
<evidence type="ECO:0000256" key="10">
    <source>
        <dbReference type="ARBA" id="ARBA00023065"/>
    </source>
</evidence>
<gene>
    <name evidence="18" type="primary">EOG090X02IW</name>
</gene>
<evidence type="ECO:0000256" key="14">
    <source>
        <dbReference type="RuleBase" id="RU000679"/>
    </source>
</evidence>
<dbReference type="PANTHER" id="PTHR46176:SF1">
    <property type="entry name" value="LD21662P"/>
    <property type="match status" value="1"/>
</dbReference>
<evidence type="ECO:0000256" key="6">
    <source>
        <dbReference type="ARBA" id="ARBA00022692"/>
    </source>
</evidence>
<keyword evidence="12 14" id="KW-0739">Sodium transport</keyword>
<evidence type="ECO:0000256" key="17">
    <source>
        <dbReference type="SAM" id="Phobius"/>
    </source>
</evidence>
<dbReference type="InterPro" id="IPR001873">
    <property type="entry name" value="ENaC"/>
</dbReference>
<evidence type="ECO:0000256" key="2">
    <source>
        <dbReference type="ARBA" id="ARBA00007193"/>
    </source>
</evidence>
<keyword evidence="6 14" id="KW-0812">Transmembrane</keyword>
<evidence type="ECO:0000256" key="7">
    <source>
        <dbReference type="ARBA" id="ARBA00022989"/>
    </source>
</evidence>
<evidence type="ECO:0000256" key="15">
    <source>
        <dbReference type="SAM" id="Coils"/>
    </source>
</evidence>
<comment type="similarity">
    <text evidence="3">Belongs to the FAM76 family.</text>
</comment>
<comment type="subcellular location">
    <subcellularLocation>
        <location evidence="1">Membrane</location>
        <topology evidence="1">Multi-pass membrane protein</topology>
    </subcellularLocation>
</comment>
<evidence type="ECO:0000256" key="8">
    <source>
        <dbReference type="ARBA" id="ARBA00023053"/>
    </source>
</evidence>
<feature type="transmembrane region" description="Helical" evidence="17">
    <location>
        <begin position="420"/>
        <end position="437"/>
    </location>
</feature>
<evidence type="ECO:0000256" key="4">
    <source>
        <dbReference type="ARBA" id="ARBA00022448"/>
    </source>
</evidence>
<keyword evidence="7 17" id="KW-1133">Transmembrane helix</keyword>
<dbReference type="PANTHER" id="PTHR46176">
    <property type="entry name" value="LD21662P"/>
    <property type="match status" value="1"/>
</dbReference>
<dbReference type="EMBL" id="LR003819">
    <property type="protein sequence ID" value="SVE73438.1"/>
    <property type="molecule type" value="mRNA"/>
</dbReference>
<dbReference type="InterPro" id="IPR032017">
    <property type="entry name" value="FAM76"/>
</dbReference>
<evidence type="ECO:0000256" key="16">
    <source>
        <dbReference type="SAM" id="MobiDB-lite"/>
    </source>
</evidence>
<dbReference type="PRINTS" id="PR01078">
    <property type="entry name" value="AMINACHANNEL"/>
</dbReference>
<keyword evidence="9 15" id="KW-0175">Coiled coil</keyword>
<keyword evidence="5 14" id="KW-0894">Sodium channel</keyword>
<proteinExistence type="evidence at transcript level"/>
<sequence>MSALFACSRCFSRHPFEELSQGQQLCKECRGAFPIVKCTYCRSEFQQESKGNTSTICKKCDFNVKQYGKPSACEYCNIIAAFIGNKCQRCTNSEKKYGPPVTCEQCKQKCAFDRKDEDKKKVDGKMLCWLCTLSYRRALAKTKHSERGSHSNSSKTKEQQQQQHRSNSHHNHHSNHHNHDKRPQRPDVTKVGLGDREETGPPAKIFRPMINRDAMVDPNSSDHVVAITELREQVATLQKQLSGKDNQLLAKEKQITELKAGHFRMEQEHRVRVKTVQKEYEAKVDILQERIKTYQREVATLNKANNKHKSDQQKQLHQQQKTANAATAASVAHGNAVMYFLEDDRRLPDRLVDIQMDRKLQQPSTGIAAVVPDLQETMCMLQMMSADGPLAELKPKPALSGISMPGISNIFGDTNLSRRIVWILVIIAAFVIAIIQVKDRVEYYSSTPVTVNVRVTMNDTLRFPVLTVCNKNSFNMSQIRILQTEMMGSNVTQLQVNISHLVGLRGMDAKQLWDVIAHDPDQLIAECWFGRNVSCNQIGRWTKVYTYLGVCYSFIRHETSVKTTGSFNNLYVKLKDDELECSSVLWGAKDGHGERGWKMMIHDVRDSPVIDVRTHGSTLDNGWGKDVRIYLREV</sequence>
<accession>A0A4Y7LV75</accession>
<feature type="region of interest" description="Disordered" evidence="16">
    <location>
        <begin position="142"/>
        <end position="206"/>
    </location>
</feature>
<evidence type="ECO:0000313" key="18">
    <source>
        <dbReference type="EMBL" id="SVE73438.1"/>
    </source>
</evidence>
<feature type="compositionally biased region" description="Basic and acidic residues" evidence="16">
    <location>
        <begin position="181"/>
        <end position="199"/>
    </location>
</feature>
<reference evidence="18" key="1">
    <citation type="submission" date="2018-08" db="EMBL/GenBank/DDBJ databases">
        <authorList>
            <person name="Cornetti L."/>
        </authorList>
    </citation>
    <scope>NUCLEOTIDE SEQUENCE</scope>
    <source>
        <strain evidence="18">IL-KID-3b-11</strain>
    </source>
</reference>